<keyword evidence="3" id="KW-1185">Reference proteome</keyword>
<comment type="caution">
    <text evidence="2">The sequence shown here is derived from an EMBL/GenBank/DDBJ whole genome shotgun (WGS) entry which is preliminary data.</text>
</comment>
<dbReference type="PANTHER" id="PTHR40202">
    <property type="match status" value="1"/>
</dbReference>
<dbReference type="PANTHER" id="PTHR40202:SF1">
    <property type="entry name" value="HD DOMAIN-CONTAINING PROTEIN"/>
    <property type="match status" value="1"/>
</dbReference>
<dbReference type="EMBL" id="VKKU01000001">
    <property type="protein sequence ID" value="TSB05106.1"/>
    <property type="molecule type" value="Genomic_DNA"/>
</dbReference>
<dbReference type="Gene3D" id="1.10.3210.10">
    <property type="entry name" value="Hypothetical protein af1432"/>
    <property type="match status" value="1"/>
</dbReference>
<evidence type="ECO:0000313" key="2">
    <source>
        <dbReference type="EMBL" id="TSB05106.1"/>
    </source>
</evidence>
<gene>
    <name evidence="2" type="ORF">FOM92_06935</name>
</gene>
<proteinExistence type="predicted"/>
<name>A0A553WKB8_9SPHN</name>
<reference evidence="2 3" key="1">
    <citation type="submission" date="2019-07" db="EMBL/GenBank/DDBJ databases">
        <authorList>
            <person name="Park M."/>
        </authorList>
    </citation>
    <scope>NUCLEOTIDE SEQUENCE [LARGE SCALE GENOMIC DNA]</scope>
    <source>
        <strain evidence="2 3">KCTC32445</strain>
    </source>
</reference>
<sequence>MDNQDDRATFHDMSQSTQEDWQIIMRHNIPFAQNGGKRILDHLKLLDGDFGGFAVDRLTHSLQTATRAHRDGRDEDYVVMALLHDIGDTLGAANHPDIAAAILKPFVSEKLHWIVQHHGIFQGHNFFHHLGLDRNMREQFRGHQWFADTEEFIDKYDCPAFDPDYDTLPLEFFEPMVMKLFKYPLNSIYKRAMESEAAE</sequence>
<evidence type="ECO:0000259" key="1">
    <source>
        <dbReference type="Pfam" id="PF01966"/>
    </source>
</evidence>
<dbReference type="InterPro" id="IPR052567">
    <property type="entry name" value="OP_Dioxygenase"/>
</dbReference>
<organism evidence="2 3">
    <name type="scientific">Sphingorhabdus contaminans</name>
    <dbReference type="NCBI Taxonomy" id="1343899"/>
    <lineage>
        <taxon>Bacteria</taxon>
        <taxon>Pseudomonadati</taxon>
        <taxon>Pseudomonadota</taxon>
        <taxon>Alphaproteobacteria</taxon>
        <taxon>Sphingomonadales</taxon>
        <taxon>Sphingomonadaceae</taxon>
        <taxon>Sphingorhabdus</taxon>
    </lineage>
</organism>
<evidence type="ECO:0000313" key="3">
    <source>
        <dbReference type="Proteomes" id="UP000320160"/>
    </source>
</evidence>
<feature type="domain" description="HD" evidence="1">
    <location>
        <begin position="57"/>
        <end position="124"/>
    </location>
</feature>
<dbReference type="InterPro" id="IPR006674">
    <property type="entry name" value="HD_domain"/>
</dbReference>
<dbReference type="OrthoDB" id="9802857at2"/>
<dbReference type="Pfam" id="PF01966">
    <property type="entry name" value="HD"/>
    <property type="match status" value="1"/>
</dbReference>
<dbReference type="AlphaFoldDB" id="A0A553WKB8"/>
<dbReference type="RefSeq" id="WP_143776022.1">
    <property type="nucleotide sequence ID" value="NZ_VKKU01000001.1"/>
</dbReference>
<dbReference type="SUPFAM" id="SSF109604">
    <property type="entry name" value="HD-domain/PDEase-like"/>
    <property type="match status" value="1"/>
</dbReference>
<dbReference type="Proteomes" id="UP000320160">
    <property type="component" value="Unassembled WGS sequence"/>
</dbReference>
<accession>A0A553WKB8</accession>
<protein>
    <submittedName>
        <fullName evidence="2">HD domain-containing protein</fullName>
    </submittedName>
</protein>